<feature type="transmembrane region" description="Helical" evidence="2">
    <location>
        <begin position="32"/>
        <end position="54"/>
    </location>
</feature>
<dbReference type="PANTHER" id="PTHR22911">
    <property type="entry name" value="ACYL-MALONYL CONDENSING ENZYME-RELATED"/>
    <property type="match status" value="1"/>
</dbReference>
<feature type="transmembrane region" description="Helical" evidence="2">
    <location>
        <begin position="250"/>
        <end position="270"/>
    </location>
</feature>
<keyword evidence="2" id="KW-0472">Membrane</keyword>
<keyword evidence="5" id="KW-1185">Reference proteome</keyword>
<evidence type="ECO:0000256" key="2">
    <source>
        <dbReference type="SAM" id="Phobius"/>
    </source>
</evidence>
<proteinExistence type="inferred from homology"/>
<feature type="domain" description="EamA" evidence="3">
    <location>
        <begin position="156"/>
        <end position="294"/>
    </location>
</feature>
<dbReference type="Proteomes" id="UP000664218">
    <property type="component" value="Unassembled WGS sequence"/>
</dbReference>
<gene>
    <name evidence="4" type="ORF">J3A84_10360</name>
</gene>
<reference evidence="4" key="1">
    <citation type="submission" date="2021-03" db="EMBL/GenBank/DDBJ databases">
        <title>Proteiniclasticum marinus sp. nov., isolated from tidal flat sediment.</title>
        <authorList>
            <person name="Namirimu T."/>
            <person name="Yang J.-A."/>
            <person name="Yang S.-H."/>
            <person name="Kim Y.-J."/>
            <person name="Kwon K.K."/>
        </authorList>
    </citation>
    <scope>NUCLEOTIDE SEQUENCE</scope>
    <source>
        <strain evidence="4">SCR006</strain>
    </source>
</reference>
<feature type="transmembrane region" description="Helical" evidence="2">
    <location>
        <begin position="66"/>
        <end position="86"/>
    </location>
</feature>
<feature type="transmembrane region" description="Helical" evidence="2">
    <location>
        <begin position="160"/>
        <end position="178"/>
    </location>
</feature>
<protein>
    <submittedName>
        <fullName evidence="4">DMT family transporter</fullName>
    </submittedName>
</protein>
<feature type="transmembrane region" description="Helical" evidence="2">
    <location>
        <begin position="98"/>
        <end position="116"/>
    </location>
</feature>
<comment type="caution">
    <text evidence="4">The sequence shown here is derived from an EMBL/GenBank/DDBJ whole genome shotgun (WGS) entry which is preliminary data.</text>
</comment>
<keyword evidence="2" id="KW-0812">Transmembrane</keyword>
<accession>A0A939HDS1</accession>
<dbReference type="SUPFAM" id="SSF103481">
    <property type="entry name" value="Multidrug resistance efflux transporter EmrE"/>
    <property type="match status" value="2"/>
</dbReference>
<name>A0A939HDS1_9CLOT</name>
<dbReference type="InterPro" id="IPR000620">
    <property type="entry name" value="EamA_dom"/>
</dbReference>
<evidence type="ECO:0000313" key="4">
    <source>
        <dbReference type="EMBL" id="MBO1265433.1"/>
    </source>
</evidence>
<dbReference type="InterPro" id="IPR037185">
    <property type="entry name" value="EmrE-like"/>
</dbReference>
<feature type="domain" description="EamA" evidence="3">
    <location>
        <begin position="3"/>
        <end position="139"/>
    </location>
</feature>
<organism evidence="4 5">
    <name type="scientific">Proteiniclasticum aestuarii</name>
    <dbReference type="NCBI Taxonomy" id="2817862"/>
    <lineage>
        <taxon>Bacteria</taxon>
        <taxon>Bacillati</taxon>
        <taxon>Bacillota</taxon>
        <taxon>Clostridia</taxon>
        <taxon>Eubacteriales</taxon>
        <taxon>Clostridiaceae</taxon>
        <taxon>Proteiniclasticum</taxon>
    </lineage>
</organism>
<evidence type="ECO:0000313" key="5">
    <source>
        <dbReference type="Proteomes" id="UP000664218"/>
    </source>
</evidence>
<dbReference type="Pfam" id="PF00892">
    <property type="entry name" value="EamA"/>
    <property type="match status" value="2"/>
</dbReference>
<dbReference type="RefSeq" id="WP_207599951.1">
    <property type="nucleotide sequence ID" value="NZ_JAFNJU010000007.1"/>
</dbReference>
<dbReference type="PANTHER" id="PTHR22911:SF137">
    <property type="entry name" value="SOLUTE CARRIER FAMILY 35 MEMBER G2-RELATED"/>
    <property type="match status" value="1"/>
</dbReference>
<dbReference type="AlphaFoldDB" id="A0A939HDS1"/>
<evidence type="ECO:0000256" key="1">
    <source>
        <dbReference type="ARBA" id="ARBA00007362"/>
    </source>
</evidence>
<sequence>MFIGEIAAILTAFCWVGSSVSFEYAGKKVGSLVLNLMRLVVSLVIITIINFFITSGFRNLNVTPEAFQALLFSGLVGFVLGDMFLFQAFVEIGARVSMLIMALAPPITAVMSYFILGEKLGFIQIAGMMLTFIGIAIVVMGKDKGSHKIVVRHPIKGITFAFLGAVGQALGLILSKVGVAELNPFVATEIRIFAGILGFILIITVTKKWSGFFGTFKNRNVMTGITIGSIFGPVVGVSLSLMAVKYTSTAIASTLMAIVPILIIPVSIIFFKEKVKVNEVMGALIGVLGVAVIFMG</sequence>
<evidence type="ECO:0000259" key="3">
    <source>
        <dbReference type="Pfam" id="PF00892"/>
    </source>
</evidence>
<feature type="transmembrane region" description="Helical" evidence="2">
    <location>
        <begin position="221"/>
        <end position="244"/>
    </location>
</feature>
<feature type="transmembrane region" description="Helical" evidence="2">
    <location>
        <begin position="277"/>
        <end position="295"/>
    </location>
</feature>
<dbReference type="EMBL" id="JAFNJU010000007">
    <property type="protein sequence ID" value="MBO1265433.1"/>
    <property type="molecule type" value="Genomic_DNA"/>
</dbReference>
<feature type="transmembrane region" description="Helical" evidence="2">
    <location>
        <begin position="122"/>
        <end position="140"/>
    </location>
</feature>
<dbReference type="GO" id="GO:0016020">
    <property type="term" value="C:membrane"/>
    <property type="evidence" value="ECO:0007669"/>
    <property type="project" value="InterPro"/>
</dbReference>
<feature type="transmembrane region" description="Helical" evidence="2">
    <location>
        <begin position="6"/>
        <end position="25"/>
    </location>
</feature>
<feature type="transmembrane region" description="Helical" evidence="2">
    <location>
        <begin position="190"/>
        <end position="209"/>
    </location>
</feature>
<keyword evidence="2" id="KW-1133">Transmembrane helix</keyword>
<comment type="similarity">
    <text evidence="1">Belongs to the EamA transporter family.</text>
</comment>